<feature type="domain" description="(S)-ureidoglycine aminohydrolase cupin" evidence="1">
    <location>
        <begin position="40"/>
        <end position="109"/>
    </location>
</feature>
<dbReference type="RefSeq" id="WP_227309513.1">
    <property type="nucleotide sequence ID" value="NZ_JAESVA010000009.1"/>
</dbReference>
<dbReference type="InterPro" id="IPR011051">
    <property type="entry name" value="RmlC_Cupin_sf"/>
</dbReference>
<dbReference type="Pfam" id="PF05899">
    <property type="entry name" value="Cupin_3"/>
    <property type="match status" value="1"/>
</dbReference>
<dbReference type="SUPFAM" id="SSF51182">
    <property type="entry name" value="RmlC-like cupins"/>
    <property type="match status" value="1"/>
</dbReference>
<dbReference type="Gene3D" id="2.60.120.10">
    <property type="entry name" value="Jelly Rolls"/>
    <property type="match status" value="1"/>
</dbReference>
<dbReference type="CDD" id="cd02227">
    <property type="entry name" value="cupin_TM1112-like"/>
    <property type="match status" value="1"/>
</dbReference>
<accession>A0A963Z5F9</accession>
<dbReference type="InterPro" id="IPR008579">
    <property type="entry name" value="UGlyAH_Cupin_dom"/>
</dbReference>
<dbReference type="Proteomes" id="UP000721844">
    <property type="component" value="Unassembled WGS sequence"/>
</dbReference>
<dbReference type="PANTHER" id="PTHR40943">
    <property type="entry name" value="CYTOPLASMIC PROTEIN-RELATED"/>
    <property type="match status" value="1"/>
</dbReference>
<sequence>MSLITKLPAKVEAAWEPVAPEKIVSGQPQTRTQVLYENAAEHLYTGEWEATPGKWRLAYTEWEYIHVISGRCIVTDKDGTVIEAGPGDAFVIEPGFDGTWEVLETMHKHWVIREP</sequence>
<dbReference type="PANTHER" id="PTHR40943:SF1">
    <property type="entry name" value="CYTOPLASMIC PROTEIN"/>
    <property type="match status" value="1"/>
</dbReference>
<keyword evidence="3" id="KW-1185">Reference proteome</keyword>
<name>A0A963Z5F9_9PROT</name>
<comment type="caution">
    <text evidence="2">The sequence shown here is derived from an EMBL/GenBank/DDBJ whole genome shotgun (WGS) entry which is preliminary data.</text>
</comment>
<evidence type="ECO:0000313" key="3">
    <source>
        <dbReference type="Proteomes" id="UP000721844"/>
    </source>
</evidence>
<proteinExistence type="predicted"/>
<dbReference type="EMBL" id="JAESVA010000009">
    <property type="protein sequence ID" value="MCB8882861.1"/>
    <property type="molecule type" value="Genomic_DNA"/>
</dbReference>
<evidence type="ECO:0000313" key="2">
    <source>
        <dbReference type="EMBL" id="MCB8882861.1"/>
    </source>
</evidence>
<gene>
    <name evidence="2" type="ORF">ACELLULO517_21625</name>
</gene>
<dbReference type="InterPro" id="IPR014710">
    <property type="entry name" value="RmlC-like_jellyroll"/>
</dbReference>
<reference evidence="2 3" key="1">
    <citation type="journal article" date="2021" name="Microorganisms">
        <title>Acidisoma silvae sp. nov. and Acidisomacellulosilytica sp. nov., Two Acidophilic Bacteria Isolated from Decaying Wood, Hydrolyzing Cellulose and Producing Poly-3-hydroxybutyrate.</title>
        <authorList>
            <person name="Mieszkin S."/>
            <person name="Pouder E."/>
            <person name="Uroz S."/>
            <person name="Simon-Colin C."/>
            <person name="Alain K."/>
        </authorList>
    </citation>
    <scope>NUCLEOTIDE SEQUENCE [LARGE SCALE GENOMIC DNA]</scope>
    <source>
        <strain evidence="2 3">HW T5.17</strain>
    </source>
</reference>
<organism evidence="2 3">
    <name type="scientific">Acidisoma cellulosilyticum</name>
    <dbReference type="NCBI Taxonomy" id="2802395"/>
    <lineage>
        <taxon>Bacteria</taxon>
        <taxon>Pseudomonadati</taxon>
        <taxon>Pseudomonadota</taxon>
        <taxon>Alphaproteobacteria</taxon>
        <taxon>Acetobacterales</taxon>
        <taxon>Acidocellaceae</taxon>
        <taxon>Acidisoma</taxon>
    </lineage>
</organism>
<dbReference type="AlphaFoldDB" id="A0A963Z5F9"/>
<evidence type="ECO:0000259" key="1">
    <source>
        <dbReference type="Pfam" id="PF05899"/>
    </source>
</evidence>
<protein>
    <submittedName>
        <fullName evidence="2">Cupin domain-containing protein</fullName>
    </submittedName>
</protein>